<organism evidence="1 2">
    <name type="scientific">Solanum verrucosum</name>
    <dbReference type="NCBI Taxonomy" id="315347"/>
    <lineage>
        <taxon>Eukaryota</taxon>
        <taxon>Viridiplantae</taxon>
        <taxon>Streptophyta</taxon>
        <taxon>Embryophyta</taxon>
        <taxon>Tracheophyta</taxon>
        <taxon>Spermatophyta</taxon>
        <taxon>Magnoliopsida</taxon>
        <taxon>eudicotyledons</taxon>
        <taxon>Gunneridae</taxon>
        <taxon>Pentapetalae</taxon>
        <taxon>asterids</taxon>
        <taxon>lamiids</taxon>
        <taxon>Solanales</taxon>
        <taxon>Solanaceae</taxon>
        <taxon>Solanoideae</taxon>
        <taxon>Solaneae</taxon>
        <taxon>Solanum</taxon>
    </lineage>
</organism>
<protein>
    <submittedName>
        <fullName evidence="1">Uncharacterized protein</fullName>
    </submittedName>
</protein>
<gene>
    <name evidence="1" type="ORF">MTR67_012877</name>
</gene>
<accession>A0AAF0TGC9</accession>
<name>A0AAF0TGC9_SOLVR</name>
<evidence type="ECO:0000313" key="2">
    <source>
        <dbReference type="Proteomes" id="UP001234989"/>
    </source>
</evidence>
<proteinExistence type="predicted"/>
<dbReference type="Proteomes" id="UP001234989">
    <property type="component" value="Chromosome 3"/>
</dbReference>
<dbReference type="AlphaFoldDB" id="A0AAF0TGC9"/>
<sequence>MLIMMELNFSTNFMITQSFFLGELENHLQERQIVQWFDKQIQYNN</sequence>
<dbReference type="EMBL" id="CP133614">
    <property type="protein sequence ID" value="WMV19492.1"/>
    <property type="molecule type" value="Genomic_DNA"/>
</dbReference>
<keyword evidence="2" id="KW-1185">Reference proteome</keyword>
<evidence type="ECO:0000313" key="1">
    <source>
        <dbReference type="EMBL" id="WMV19492.1"/>
    </source>
</evidence>
<reference evidence="1" key="1">
    <citation type="submission" date="2023-08" db="EMBL/GenBank/DDBJ databases">
        <title>A de novo genome assembly of Solanum verrucosum Schlechtendal, a Mexican diploid species geographically isolated from the other diploid A-genome species in potato relatives.</title>
        <authorList>
            <person name="Hosaka K."/>
        </authorList>
    </citation>
    <scope>NUCLEOTIDE SEQUENCE</scope>
    <source>
        <tissue evidence="1">Young leaves</tissue>
    </source>
</reference>